<sequence length="293" mass="33658">METEKLLYGFKGFLENEKMSSESTVSSYMADIRQYMEWCKKPLNEVNKTDILSYKMAIESRGVSVATVSRKIASIRCFYQFLMNSGAVDKDPTINIKSPKQERKTPETLTISEVERLLCAPDTNSIKGIRDRAILEIMYGSGLKVSEIVELKLDDINLELEYVKCSESSDGERYVPISKKAKAELQEYLKYGRHVLEKSDSETLFLNMRGDKLTRQGLWKMIKDYAKVANIDKNINPLTMRHSFAVHMIENGADIKSIQDLLGHVDISTTQIYQLKCDQKLKEVYRKTHPRSK</sequence>
<dbReference type="InterPro" id="IPR013762">
    <property type="entry name" value="Integrase-like_cat_sf"/>
</dbReference>
<dbReference type="InterPro" id="IPR044068">
    <property type="entry name" value="CB"/>
</dbReference>
<dbReference type="GO" id="GO:0015074">
    <property type="term" value="P:DNA integration"/>
    <property type="evidence" value="ECO:0007669"/>
    <property type="project" value="UniProtKB-KW"/>
</dbReference>
<evidence type="ECO:0000313" key="7">
    <source>
        <dbReference type="EMBL" id="OHW62974.1"/>
    </source>
</evidence>
<keyword evidence="1" id="KW-0229">DNA integration</keyword>
<dbReference type="GO" id="GO:0003677">
    <property type="term" value="F:DNA binding"/>
    <property type="evidence" value="ECO:0007669"/>
    <property type="project" value="UniProtKB-UniRule"/>
</dbReference>
<dbReference type="EMBL" id="MKIE01000002">
    <property type="protein sequence ID" value="OHW62974.1"/>
    <property type="molecule type" value="Genomic_DNA"/>
</dbReference>
<evidence type="ECO:0000256" key="4">
    <source>
        <dbReference type="PROSITE-ProRule" id="PRU01248"/>
    </source>
</evidence>
<dbReference type="InterPro" id="IPR050090">
    <property type="entry name" value="Tyrosine_recombinase_XerCD"/>
</dbReference>
<dbReference type="PROSITE" id="PS51898">
    <property type="entry name" value="TYR_RECOMBINASE"/>
    <property type="match status" value="1"/>
</dbReference>
<dbReference type="GO" id="GO:0006310">
    <property type="term" value="P:DNA recombination"/>
    <property type="evidence" value="ECO:0007669"/>
    <property type="project" value="UniProtKB-KW"/>
</dbReference>
<keyword evidence="3" id="KW-0233">DNA recombination</keyword>
<evidence type="ECO:0000256" key="1">
    <source>
        <dbReference type="ARBA" id="ARBA00022908"/>
    </source>
</evidence>
<dbReference type="AlphaFoldDB" id="A0A1S1V8Z2"/>
<dbReference type="InterPro" id="IPR011010">
    <property type="entry name" value="DNA_brk_join_enz"/>
</dbReference>
<dbReference type="STRING" id="39480.EUAN_07580"/>
<dbReference type="Proteomes" id="UP000180254">
    <property type="component" value="Unassembled WGS sequence"/>
</dbReference>
<name>A0A1S1V8Z2_9FIRM</name>
<keyword evidence="8" id="KW-1185">Reference proteome</keyword>
<accession>A0A1S1V8Z2</accession>
<evidence type="ECO:0000259" key="5">
    <source>
        <dbReference type="PROSITE" id="PS51898"/>
    </source>
</evidence>
<keyword evidence="2 4" id="KW-0238">DNA-binding</keyword>
<evidence type="ECO:0000256" key="3">
    <source>
        <dbReference type="ARBA" id="ARBA00023172"/>
    </source>
</evidence>
<evidence type="ECO:0000313" key="8">
    <source>
        <dbReference type="Proteomes" id="UP000180254"/>
    </source>
</evidence>
<evidence type="ECO:0000259" key="6">
    <source>
        <dbReference type="PROSITE" id="PS51900"/>
    </source>
</evidence>
<protein>
    <submittedName>
        <fullName evidence="7">Tyrosine recombinase XerD</fullName>
    </submittedName>
</protein>
<dbReference type="InterPro" id="IPR004107">
    <property type="entry name" value="Integrase_SAM-like_N"/>
</dbReference>
<dbReference type="Gene3D" id="1.10.150.130">
    <property type="match status" value="1"/>
</dbReference>
<dbReference type="PANTHER" id="PTHR30349:SF81">
    <property type="entry name" value="TYROSINE RECOMBINASE XERC"/>
    <property type="match status" value="1"/>
</dbReference>
<dbReference type="InterPro" id="IPR002104">
    <property type="entry name" value="Integrase_catalytic"/>
</dbReference>
<dbReference type="NCBIfam" id="NF040815">
    <property type="entry name" value="recomb_XerA_Arch"/>
    <property type="match status" value="1"/>
</dbReference>
<dbReference type="Pfam" id="PF00589">
    <property type="entry name" value="Phage_integrase"/>
    <property type="match status" value="1"/>
</dbReference>
<dbReference type="InterPro" id="IPR010998">
    <property type="entry name" value="Integrase_recombinase_N"/>
</dbReference>
<dbReference type="Pfam" id="PF02899">
    <property type="entry name" value="Phage_int_SAM_1"/>
    <property type="match status" value="1"/>
</dbReference>
<gene>
    <name evidence="7" type="primary">xerD_3</name>
    <name evidence="7" type="ORF">EUAN_07580</name>
</gene>
<dbReference type="OrthoDB" id="9801717at2"/>
<feature type="domain" description="Tyr recombinase" evidence="5">
    <location>
        <begin position="104"/>
        <end position="286"/>
    </location>
</feature>
<feature type="domain" description="Core-binding (CB)" evidence="6">
    <location>
        <begin position="1"/>
        <end position="83"/>
    </location>
</feature>
<dbReference type="RefSeq" id="WP_071061845.1">
    <property type="nucleotide sequence ID" value="NZ_MKIE01000002.1"/>
</dbReference>
<reference evidence="7 8" key="1">
    <citation type="submission" date="2016-09" db="EMBL/GenBank/DDBJ databases">
        <title>Genome sequence of Eubacterium angustum.</title>
        <authorList>
            <person name="Poehlein A."/>
            <person name="Daniel R."/>
        </authorList>
    </citation>
    <scope>NUCLEOTIDE SEQUENCE [LARGE SCALE GENOMIC DNA]</scope>
    <source>
        <strain evidence="7 8">DSM 1989</strain>
    </source>
</reference>
<organism evidence="7 8">
    <name type="scientific">Andreesenia angusta</name>
    <dbReference type="NCBI Taxonomy" id="39480"/>
    <lineage>
        <taxon>Bacteria</taxon>
        <taxon>Bacillati</taxon>
        <taxon>Bacillota</taxon>
        <taxon>Tissierellia</taxon>
        <taxon>Tissierellales</taxon>
        <taxon>Gottschalkiaceae</taxon>
        <taxon>Andreesenia</taxon>
    </lineage>
</organism>
<proteinExistence type="predicted"/>
<dbReference type="SUPFAM" id="SSF56349">
    <property type="entry name" value="DNA breaking-rejoining enzymes"/>
    <property type="match status" value="1"/>
</dbReference>
<dbReference type="PROSITE" id="PS51900">
    <property type="entry name" value="CB"/>
    <property type="match status" value="1"/>
</dbReference>
<dbReference type="Gene3D" id="1.10.443.10">
    <property type="entry name" value="Intergrase catalytic core"/>
    <property type="match status" value="1"/>
</dbReference>
<dbReference type="CDD" id="cd00798">
    <property type="entry name" value="INT_XerDC_C"/>
    <property type="match status" value="1"/>
</dbReference>
<dbReference type="NCBIfam" id="NF001399">
    <property type="entry name" value="PRK00283.1"/>
    <property type="match status" value="1"/>
</dbReference>
<dbReference type="PANTHER" id="PTHR30349">
    <property type="entry name" value="PHAGE INTEGRASE-RELATED"/>
    <property type="match status" value="1"/>
</dbReference>
<evidence type="ECO:0000256" key="2">
    <source>
        <dbReference type="ARBA" id="ARBA00023125"/>
    </source>
</evidence>
<comment type="caution">
    <text evidence="7">The sequence shown here is derived from an EMBL/GenBank/DDBJ whole genome shotgun (WGS) entry which is preliminary data.</text>
</comment>